<accession>A0A3B0CYL2</accession>
<sequence>MANRYANLVGSKKISEDFGNINIGFDRVQQDVDQIKQDVTGLDFRVDNIVGQTGESNTEIVDARMPSSGSAYSTLKDRLDNEHSDLTVRVNDNANNVVSDLAKRLQAGQVTKIRLIGHSIVAGLGAMGSYVPPSNPIIFNDGAGTIYRESDYTSRCWANFFREYIGSNFPSVSFTNAGISGQTVAWGLANAQYWMSNNEDVVFVMLSSNDRMSSSLAQYKSNMEQFLAYVNARCKTMIVLTENPPTDDYAEDGTLLRNFSTDAIDRVLTQICNEKGYAHVSFYREMVQYMAETDDKHLTEWYRNAHPNDAGYYLMWNILQTKLGLGDRFYKMRKLAKRKVYNAIIDGNFQIAQAKPIIGMEAVNPAFNSYPVFDMWKLTGFVGSGDSLPTIKHSQRRITDAGSAINAIPGARRTYFIEWDGPGSTANSQYNIVQRIENGVSRLAAHSTHLNMSFGSRSSVVGKKIQMTIVYNYGTGGSPSPTDFLTGQEFTITSTFQEYPVSIPNIDIRGKTFGTNNDDYIEVQWKLAGGFQNFVAAGNFELASARFNPFGPTPPLIDESFDDALRSCQRYYEKSFPYFTAVGQNVGNPGSLTYIKNIAGQYNSGVYVQYKVKKRHASAVVTFYNPNATNGAWRNTSTSTDSGEAYAAYAGDNGFLAVNPGLSSETGAADVCIVHWTADCRL</sequence>
<feature type="domain" description="SGNH hydrolase-type esterase" evidence="1">
    <location>
        <begin position="116"/>
        <end position="312"/>
    </location>
</feature>
<evidence type="ECO:0000259" key="1">
    <source>
        <dbReference type="Pfam" id="PF13472"/>
    </source>
</evidence>
<organism evidence="2 3">
    <name type="scientific">Paenibacillus ginsengarvi</name>
    <dbReference type="NCBI Taxonomy" id="400777"/>
    <lineage>
        <taxon>Bacteria</taxon>
        <taxon>Bacillati</taxon>
        <taxon>Bacillota</taxon>
        <taxon>Bacilli</taxon>
        <taxon>Bacillales</taxon>
        <taxon>Paenibacillaceae</taxon>
        <taxon>Paenibacillus</taxon>
    </lineage>
</organism>
<dbReference type="PANTHER" id="PTHR30383:SF5">
    <property type="entry name" value="SGNH HYDROLASE-TYPE ESTERASE DOMAIN-CONTAINING PROTEIN"/>
    <property type="match status" value="1"/>
</dbReference>
<reference evidence="2 3" key="1">
    <citation type="journal article" date="2007" name="Int. J. Syst. Evol. Microbiol.">
        <title>Paenibacillus ginsengarvi sp. nov., isolated from soil from ginseng cultivation.</title>
        <authorList>
            <person name="Yoon M.H."/>
            <person name="Ten L.N."/>
            <person name="Im W.T."/>
        </authorList>
    </citation>
    <scope>NUCLEOTIDE SEQUENCE [LARGE SCALE GENOMIC DNA]</scope>
    <source>
        <strain evidence="2 3">KCTC 13059</strain>
    </source>
</reference>
<dbReference type="GO" id="GO:0004622">
    <property type="term" value="F:phosphatidylcholine lysophospholipase activity"/>
    <property type="evidence" value="ECO:0007669"/>
    <property type="project" value="TreeGrafter"/>
</dbReference>
<dbReference type="InterPro" id="IPR051532">
    <property type="entry name" value="Ester_Hydrolysis_Enzymes"/>
</dbReference>
<dbReference type="InterPro" id="IPR036514">
    <property type="entry name" value="SGNH_hydro_sf"/>
</dbReference>
<dbReference type="OrthoDB" id="1937933at2"/>
<dbReference type="EMBL" id="RBAH01000001">
    <property type="protein sequence ID" value="RKN86736.1"/>
    <property type="molecule type" value="Genomic_DNA"/>
</dbReference>
<dbReference type="RefSeq" id="WP_120745443.1">
    <property type="nucleotide sequence ID" value="NZ_RBAH01000001.1"/>
</dbReference>
<keyword evidence="3" id="KW-1185">Reference proteome</keyword>
<dbReference type="SUPFAM" id="SSF52266">
    <property type="entry name" value="SGNH hydrolase"/>
    <property type="match status" value="1"/>
</dbReference>
<dbReference type="Pfam" id="PF13472">
    <property type="entry name" value="Lipase_GDSL_2"/>
    <property type="match status" value="1"/>
</dbReference>
<comment type="caution">
    <text evidence="2">The sequence shown here is derived from an EMBL/GenBank/DDBJ whole genome shotgun (WGS) entry which is preliminary data.</text>
</comment>
<dbReference type="InterPro" id="IPR013830">
    <property type="entry name" value="SGNH_hydro"/>
</dbReference>
<dbReference type="PANTHER" id="PTHR30383">
    <property type="entry name" value="THIOESTERASE 1/PROTEASE 1/LYSOPHOSPHOLIPASE L1"/>
    <property type="match status" value="1"/>
</dbReference>
<evidence type="ECO:0000313" key="2">
    <source>
        <dbReference type="EMBL" id="RKN86736.1"/>
    </source>
</evidence>
<gene>
    <name evidence="2" type="ORF">D7M11_01910</name>
</gene>
<protein>
    <recommendedName>
        <fullName evidence="1">SGNH hydrolase-type esterase domain-containing protein</fullName>
    </recommendedName>
</protein>
<dbReference type="AlphaFoldDB" id="A0A3B0CYL2"/>
<name>A0A3B0CYL2_9BACL</name>
<dbReference type="Gene3D" id="3.40.50.1110">
    <property type="entry name" value="SGNH hydrolase"/>
    <property type="match status" value="1"/>
</dbReference>
<dbReference type="Proteomes" id="UP000282311">
    <property type="component" value="Unassembled WGS sequence"/>
</dbReference>
<evidence type="ECO:0000313" key="3">
    <source>
        <dbReference type="Proteomes" id="UP000282311"/>
    </source>
</evidence>
<proteinExistence type="predicted"/>